<keyword evidence="7" id="KW-0813">Transport</keyword>
<dbReference type="Pfam" id="PF00520">
    <property type="entry name" value="Ion_trans"/>
    <property type="match status" value="1"/>
</dbReference>
<name>A0A1I6U6Y1_9PSEU</name>
<feature type="transmembrane region" description="Helical" evidence="5">
    <location>
        <begin position="95"/>
        <end position="114"/>
    </location>
</feature>
<dbReference type="InterPro" id="IPR005821">
    <property type="entry name" value="Ion_trans_dom"/>
</dbReference>
<sequence>MITDHTGYDIGGQHVSTRERLRELVEAPRFQQFIIGVILLNAVTLGCETSPSLVAEYGEVLHAADRIALAIFTVELAARLYAHGPRFFRDPWNCFDAIIVGVALLPATGSLGVLRALRILRALRLISAVPSMRRVVGALLSALPGMTSIAALLVLILYVGSVIATKLFSTVAPEYFGDLGSSLFTLFQVMTGEAWSEVARSVMEAEPLAWIFFIAYIAVTTFTVLNLFIAVTVSAMESQVAREHERAEENQTTILLAEIQQLRDEVRRLHPAGQTTSTD</sequence>
<dbReference type="Gene3D" id="1.20.120.350">
    <property type="entry name" value="Voltage-gated potassium channels. Chain C"/>
    <property type="match status" value="1"/>
</dbReference>
<dbReference type="STRING" id="95161.SAMN05660874_04643"/>
<organism evidence="7 8">
    <name type="scientific">Saccharopolyspora flava</name>
    <dbReference type="NCBI Taxonomy" id="95161"/>
    <lineage>
        <taxon>Bacteria</taxon>
        <taxon>Bacillati</taxon>
        <taxon>Actinomycetota</taxon>
        <taxon>Actinomycetes</taxon>
        <taxon>Pseudonocardiales</taxon>
        <taxon>Pseudonocardiaceae</taxon>
        <taxon>Saccharopolyspora</taxon>
    </lineage>
</organism>
<dbReference type="PANTHER" id="PTHR10037:SF62">
    <property type="entry name" value="SODIUM CHANNEL PROTEIN 60E"/>
    <property type="match status" value="1"/>
</dbReference>
<protein>
    <submittedName>
        <fullName evidence="7">Voltage-gated sodium channel</fullName>
    </submittedName>
</protein>
<feature type="transmembrane region" description="Helical" evidence="5">
    <location>
        <begin position="135"/>
        <end position="159"/>
    </location>
</feature>
<keyword evidence="8" id="KW-1185">Reference proteome</keyword>
<proteinExistence type="predicted"/>
<dbReference type="Proteomes" id="UP000198852">
    <property type="component" value="Unassembled WGS sequence"/>
</dbReference>
<accession>A0A1I6U6Y1</accession>
<feature type="domain" description="Ion transport" evidence="6">
    <location>
        <begin position="29"/>
        <end position="242"/>
    </location>
</feature>
<keyword evidence="7" id="KW-0407">Ion channel</keyword>
<evidence type="ECO:0000256" key="2">
    <source>
        <dbReference type="ARBA" id="ARBA00022692"/>
    </source>
</evidence>
<dbReference type="GO" id="GO:0005248">
    <property type="term" value="F:voltage-gated sodium channel activity"/>
    <property type="evidence" value="ECO:0007669"/>
    <property type="project" value="TreeGrafter"/>
</dbReference>
<keyword evidence="3 5" id="KW-1133">Transmembrane helix</keyword>
<keyword evidence="4 5" id="KW-0472">Membrane</keyword>
<dbReference type="PANTHER" id="PTHR10037">
    <property type="entry name" value="VOLTAGE-GATED CATION CHANNEL CALCIUM AND SODIUM"/>
    <property type="match status" value="1"/>
</dbReference>
<dbReference type="InterPro" id="IPR027359">
    <property type="entry name" value="Volt_channel_dom_sf"/>
</dbReference>
<dbReference type="InterPro" id="IPR043203">
    <property type="entry name" value="VGCC_Ca_Na"/>
</dbReference>
<dbReference type="Gene3D" id="1.10.287.70">
    <property type="match status" value="1"/>
</dbReference>
<evidence type="ECO:0000259" key="6">
    <source>
        <dbReference type="Pfam" id="PF00520"/>
    </source>
</evidence>
<dbReference type="AlphaFoldDB" id="A0A1I6U6Y1"/>
<keyword evidence="7" id="KW-0406">Ion transport</keyword>
<dbReference type="GO" id="GO:0001518">
    <property type="term" value="C:voltage-gated sodium channel complex"/>
    <property type="evidence" value="ECO:0007669"/>
    <property type="project" value="TreeGrafter"/>
</dbReference>
<dbReference type="SUPFAM" id="SSF81324">
    <property type="entry name" value="Voltage-gated potassium channels"/>
    <property type="match status" value="1"/>
</dbReference>
<comment type="subcellular location">
    <subcellularLocation>
        <location evidence="1">Membrane</location>
        <topology evidence="1">Multi-pass membrane protein</topology>
    </subcellularLocation>
</comment>
<evidence type="ECO:0000256" key="4">
    <source>
        <dbReference type="ARBA" id="ARBA00023136"/>
    </source>
</evidence>
<evidence type="ECO:0000256" key="1">
    <source>
        <dbReference type="ARBA" id="ARBA00004141"/>
    </source>
</evidence>
<gene>
    <name evidence="7" type="ORF">SAMN05660874_04643</name>
</gene>
<feature type="transmembrane region" description="Helical" evidence="5">
    <location>
        <begin position="210"/>
        <end position="236"/>
    </location>
</feature>
<evidence type="ECO:0000313" key="8">
    <source>
        <dbReference type="Proteomes" id="UP000198852"/>
    </source>
</evidence>
<evidence type="ECO:0000313" key="7">
    <source>
        <dbReference type="EMBL" id="SFS97007.1"/>
    </source>
</evidence>
<evidence type="ECO:0000256" key="5">
    <source>
        <dbReference type="SAM" id="Phobius"/>
    </source>
</evidence>
<dbReference type="EMBL" id="FOZX01000009">
    <property type="protein sequence ID" value="SFS97007.1"/>
    <property type="molecule type" value="Genomic_DNA"/>
</dbReference>
<reference evidence="8" key="1">
    <citation type="submission" date="2016-10" db="EMBL/GenBank/DDBJ databases">
        <authorList>
            <person name="Varghese N."/>
            <person name="Submissions S."/>
        </authorList>
    </citation>
    <scope>NUCLEOTIDE SEQUENCE [LARGE SCALE GENOMIC DNA]</scope>
    <source>
        <strain evidence="8">DSM 44771</strain>
    </source>
</reference>
<evidence type="ECO:0000256" key="3">
    <source>
        <dbReference type="ARBA" id="ARBA00022989"/>
    </source>
</evidence>
<keyword evidence="2 5" id="KW-0812">Transmembrane</keyword>